<dbReference type="InterPro" id="IPR031322">
    <property type="entry name" value="Shikimate/glucono_kinase"/>
</dbReference>
<name>A0A9P1N5H3_9PELO</name>
<dbReference type="NCBIfam" id="TIGR01313">
    <property type="entry name" value="therm_gnt_kin"/>
    <property type="match status" value="1"/>
</dbReference>
<dbReference type="EMBL" id="CANHGI010000005">
    <property type="protein sequence ID" value="CAI5451838.1"/>
    <property type="molecule type" value="Genomic_DNA"/>
</dbReference>
<evidence type="ECO:0000256" key="6">
    <source>
        <dbReference type="ARBA" id="ARBA00022840"/>
    </source>
</evidence>
<comment type="similarity">
    <text evidence="2 8">Belongs to the gluconokinase GntK/GntV family.</text>
</comment>
<evidence type="ECO:0000313" key="10">
    <source>
        <dbReference type="EMBL" id="CAI5451838.1"/>
    </source>
</evidence>
<dbReference type="OrthoDB" id="275177at2759"/>
<dbReference type="GO" id="GO:0005975">
    <property type="term" value="P:carbohydrate metabolic process"/>
    <property type="evidence" value="ECO:0007669"/>
    <property type="project" value="InterPro"/>
</dbReference>
<evidence type="ECO:0000256" key="8">
    <source>
        <dbReference type="RuleBase" id="RU363066"/>
    </source>
</evidence>
<dbReference type="Proteomes" id="UP001152747">
    <property type="component" value="Unassembled WGS sequence"/>
</dbReference>
<dbReference type="SUPFAM" id="SSF52540">
    <property type="entry name" value="P-loop containing nucleoside triphosphate hydrolases"/>
    <property type="match status" value="1"/>
</dbReference>
<protein>
    <recommendedName>
        <fullName evidence="8">Gluconokinase</fullName>
        <ecNumber evidence="8">2.7.1.12</ecNumber>
    </recommendedName>
</protein>
<dbReference type="FunFam" id="3.40.50.300:FF:000522">
    <property type="entry name" value="Gluconokinase"/>
    <property type="match status" value="1"/>
</dbReference>
<evidence type="ECO:0000256" key="4">
    <source>
        <dbReference type="ARBA" id="ARBA00022741"/>
    </source>
</evidence>
<comment type="caution">
    <text evidence="10">The sequence shown here is derived from an EMBL/GenBank/DDBJ whole genome shotgun (WGS) entry which is preliminary data.</text>
</comment>
<sequence length="251" mass="28399">MTFNNRQNGRQIKFICFSDRLAATGTKNEEDCQSCRIIGTASLFAIGCYIIYSTRPYRFSHYTHQSLDFLIFRRSQNSNQPQNKMSDISIIIVMGVSGCGKSTVGQALADELGWLFKDGDSFHPKENIEKMTNGIPLTDVDRIPWLETINSFAQSNPKSVIACSALKSSYRKILSKGNLLTKFVLLQLDRDVLINRVSHRPGHFMSPKLLDSQLNTLEMPNDEEKNQILVVNANSFDVNHVVQQVRDAFCQ</sequence>
<reference evidence="10" key="1">
    <citation type="submission" date="2022-11" db="EMBL/GenBank/DDBJ databases">
        <authorList>
            <person name="Kikuchi T."/>
        </authorList>
    </citation>
    <scope>NUCLEOTIDE SEQUENCE</scope>
    <source>
        <strain evidence="10">PS1010</strain>
    </source>
</reference>
<dbReference type="InterPro" id="IPR027417">
    <property type="entry name" value="P-loop_NTPase"/>
</dbReference>
<proteinExistence type="inferred from homology"/>
<dbReference type="AlphaFoldDB" id="A0A9P1N5H3"/>
<evidence type="ECO:0000256" key="2">
    <source>
        <dbReference type="ARBA" id="ARBA00008420"/>
    </source>
</evidence>
<evidence type="ECO:0000256" key="7">
    <source>
        <dbReference type="ARBA" id="ARBA00048090"/>
    </source>
</evidence>
<dbReference type="Gene3D" id="3.40.50.300">
    <property type="entry name" value="P-loop containing nucleotide triphosphate hydrolases"/>
    <property type="match status" value="1"/>
</dbReference>
<dbReference type="GO" id="GO:0046316">
    <property type="term" value="F:gluconokinase activity"/>
    <property type="evidence" value="ECO:0007669"/>
    <property type="project" value="UniProtKB-EC"/>
</dbReference>
<accession>A0A9P1N5H3</accession>
<feature type="domain" description="Distal membrane-arm assembly complex protein 1-like" evidence="9">
    <location>
        <begin position="31"/>
        <end position="55"/>
    </location>
</feature>
<evidence type="ECO:0000256" key="3">
    <source>
        <dbReference type="ARBA" id="ARBA00022679"/>
    </source>
</evidence>
<evidence type="ECO:0000313" key="11">
    <source>
        <dbReference type="Proteomes" id="UP001152747"/>
    </source>
</evidence>
<keyword evidence="3 8" id="KW-0808">Transferase</keyword>
<dbReference type="InterPro" id="IPR028036">
    <property type="entry name" value="DMAC1-like_dom"/>
</dbReference>
<dbReference type="GO" id="GO:0005524">
    <property type="term" value="F:ATP binding"/>
    <property type="evidence" value="ECO:0007669"/>
    <property type="project" value="UniProtKB-KW"/>
</dbReference>
<dbReference type="Pfam" id="PF15055">
    <property type="entry name" value="DMAC1_Dmo2"/>
    <property type="match status" value="1"/>
</dbReference>
<dbReference type="InterPro" id="IPR006001">
    <property type="entry name" value="Therm_gnt_kin"/>
</dbReference>
<keyword evidence="6 8" id="KW-0067">ATP-binding</keyword>
<keyword evidence="5 8" id="KW-0418">Kinase</keyword>
<keyword evidence="11" id="KW-1185">Reference proteome</keyword>
<organism evidence="10 11">
    <name type="scientific">Caenorhabditis angaria</name>
    <dbReference type="NCBI Taxonomy" id="860376"/>
    <lineage>
        <taxon>Eukaryota</taxon>
        <taxon>Metazoa</taxon>
        <taxon>Ecdysozoa</taxon>
        <taxon>Nematoda</taxon>
        <taxon>Chromadorea</taxon>
        <taxon>Rhabditida</taxon>
        <taxon>Rhabditina</taxon>
        <taxon>Rhabditomorpha</taxon>
        <taxon>Rhabditoidea</taxon>
        <taxon>Rhabditidae</taxon>
        <taxon>Peloderinae</taxon>
        <taxon>Caenorhabditis</taxon>
    </lineage>
</organism>
<evidence type="ECO:0000256" key="5">
    <source>
        <dbReference type="ARBA" id="ARBA00022777"/>
    </source>
</evidence>
<comment type="pathway">
    <text evidence="1 8">Carbohydrate acid metabolism; D-gluconate degradation.</text>
</comment>
<evidence type="ECO:0000259" key="9">
    <source>
        <dbReference type="Pfam" id="PF15055"/>
    </source>
</evidence>
<keyword evidence="4 8" id="KW-0547">Nucleotide-binding</keyword>
<comment type="catalytic activity">
    <reaction evidence="7 8">
        <text>D-gluconate + ATP = 6-phospho-D-gluconate + ADP + H(+)</text>
        <dbReference type="Rhea" id="RHEA:19433"/>
        <dbReference type="ChEBI" id="CHEBI:15378"/>
        <dbReference type="ChEBI" id="CHEBI:18391"/>
        <dbReference type="ChEBI" id="CHEBI:30616"/>
        <dbReference type="ChEBI" id="CHEBI:58759"/>
        <dbReference type="ChEBI" id="CHEBI:456216"/>
        <dbReference type="EC" id="2.7.1.12"/>
    </reaction>
</comment>
<dbReference type="PANTHER" id="PTHR43442:SF3">
    <property type="entry name" value="GLUCONOKINASE-RELATED"/>
    <property type="match status" value="1"/>
</dbReference>
<dbReference type="EC" id="2.7.1.12" evidence="8"/>
<dbReference type="GO" id="GO:0005737">
    <property type="term" value="C:cytoplasm"/>
    <property type="evidence" value="ECO:0007669"/>
    <property type="project" value="TreeGrafter"/>
</dbReference>
<dbReference type="CDD" id="cd02021">
    <property type="entry name" value="GntK"/>
    <property type="match status" value="1"/>
</dbReference>
<gene>
    <name evidence="10" type="ORF">CAMP_LOCUS14475</name>
</gene>
<dbReference type="PANTHER" id="PTHR43442">
    <property type="entry name" value="GLUCONOKINASE-RELATED"/>
    <property type="match status" value="1"/>
</dbReference>
<evidence type="ECO:0000256" key="1">
    <source>
        <dbReference type="ARBA" id="ARBA00004875"/>
    </source>
</evidence>
<dbReference type="Pfam" id="PF01202">
    <property type="entry name" value="SKI"/>
    <property type="match status" value="1"/>
</dbReference>